<evidence type="ECO:0000313" key="2">
    <source>
        <dbReference type="Proteomes" id="UP000611762"/>
    </source>
</evidence>
<gene>
    <name evidence="1" type="ORF">H8698_07080</name>
</gene>
<proteinExistence type="predicted"/>
<comment type="caution">
    <text evidence="1">The sequence shown here is derived from an EMBL/GenBank/DDBJ whole genome shotgun (WGS) entry which is preliminary data.</text>
</comment>
<evidence type="ECO:0000313" key="1">
    <source>
        <dbReference type="EMBL" id="MBC8540739.1"/>
    </source>
</evidence>
<protein>
    <recommendedName>
        <fullName evidence="3">SLH domain-containing protein</fullName>
    </recommendedName>
</protein>
<evidence type="ECO:0008006" key="3">
    <source>
        <dbReference type="Google" id="ProtNLM"/>
    </source>
</evidence>
<accession>A0A926HY55</accession>
<organism evidence="1 2">
    <name type="scientific">Congzhengia minquanensis</name>
    <dbReference type="NCBI Taxonomy" id="2763657"/>
    <lineage>
        <taxon>Bacteria</taxon>
        <taxon>Bacillati</taxon>
        <taxon>Bacillota</taxon>
        <taxon>Clostridia</taxon>
        <taxon>Eubacteriales</taxon>
        <taxon>Oscillospiraceae</taxon>
        <taxon>Congzhengia</taxon>
    </lineage>
</organism>
<sequence length="40" mass="4767">MINGIEEDKFCPDESLNRAQMCQMIYKLINKLRYMKNNLG</sequence>
<dbReference type="EMBL" id="JACRSU010000002">
    <property type="protein sequence ID" value="MBC8540739.1"/>
    <property type="molecule type" value="Genomic_DNA"/>
</dbReference>
<keyword evidence="2" id="KW-1185">Reference proteome</keyword>
<name>A0A926HY55_9FIRM</name>
<dbReference type="Proteomes" id="UP000611762">
    <property type="component" value="Unassembled WGS sequence"/>
</dbReference>
<dbReference type="AlphaFoldDB" id="A0A926HY55"/>
<reference evidence="1" key="1">
    <citation type="submission" date="2020-08" db="EMBL/GenBank/DDBJ databases">
        <title>Genome public.</title>
        <authorList>
            <person name="Liu C."/>
            <person name="Sun Q."/>
        </authorList>
    </citation>
    <scope>NUCLEOTIDE SEQUENCE</scope>
    <source>
        <strain evidence="1">H8</strain>
    </source>
</reference>